<evidence type="ECO:0000256" key="1">
    <source>
        <dbReference type="SAM" id="MobiDB-lite"/>
    </source>
</evidence>
<feature type="compositionally biased region" description="Polar residues" evidence="1">
    <location>
        <begin position="58"/>
        <end position="76"/>
    </location>
</feature>
<organism evidence="2 3">
    <name type="scientific">Hydra vulgaris</name>
    <name type="common">Hydra</name>
    <name type="synonym">Hydra attenuata</name>
    <dbReference type="NCBI Taxonomy" id="6087"/>
    <lineage>
        <taxon>Eukaryota</taxon>
        <taxon>Metazoa</taxon>
        <taxon>Cnidaria</taxon>
        <taxon>Hydrozoa</taxon>
        <taxon>Hydroidolina</taxon>
        <taxon>Anthoathecata</taxon>
        <taxon>Aplanulata</taxon>
        <taxon>Hydridae</taxon>
        <taxon>Hydra</taxon>
    </lineage>
</organism>
<proteinExistence type="predicted"/>
<keyword evidence="3" id="KW-0808">Transferase</keyword>
<keyword evidence="2" id="KW-1185">Reference proteome</keyword>
<dbReference type="GeneID" id="136090025"/>
<feature type="region of interest" description="Disordered" evidence="1">
    <location>
        <begin position="56"/>
        <end position="76"/>
    </location>
</feature>
<gene>
    <name evidence="3" type="primary">LOC136090025</name>
</gene>
<dbReference type="RefSeq" id="XP_065672201.1">
    <property type="nucleotide sequence ID" value="XM_065816129.1"/>
</dbReference>
<protein>
    <submittedName>
        <fullName evidence="3">Probable serine/threonine-protein kinase clkA</fullName>
    </submittedName>
</protein>
<evidence type="ECO:0000313" key="3">
    <source>
        <dbReference type="RefSeq" id="XP_065672201.1"/>
    </source>
</evidence>
<reference evidence="3" key="1">
    <citation type="submission" date="2025-08" db="UniProtKB">
        <authorList>
            <consortium name="RefSeq"/>
        </authorList>
    </citation>
    <scope>IDENTIFICATION</scope>
</reference>
<feature type="compositionally biased region" description="Low complexity" evidence="1">
    <location>
        <begin position="277"/>
        <end position="290"/>
    </location>
</feature>
<feature type="region of interest" description="Disordered" evidence="1">
    <location>
        <begin position="264"/>
        <end position="302"/>
    </location>
</feature>
<dbReference type="GO" id="GO:0016301">
    <property type="term" value="F:kinase activity"/>
    <property type="evidence" value="ECO:0007669"/>
    <property type="project" value="UniProtKB-KW"/>
</dbReference>
<keyword evidence="3" id="KW-0418">Kinase</keyword>
<dbReference type="Proteomes" id="UP001652625">
    <property type="component" value="Chromosome 13"/>
</dbReference>
<accession>A0ABM4DCU2</accession>
<feature type="compositionally biased region" description="Polar residues" evidence="1">
    <location>
        <begin position="117"/>
        <end position="128"/>
    </location>
</feature>
<name>A0ABM4DCU2_HYDVU</name>
<evidence type="ECO:0000313" key="2">
    <source>
        <dbReference type="Proteomes" id="UP001652625"/>
    </source>
</evidence>
<feature type="region of interest" description="Disordered" evidence="1">
    <location>
        <begin position="107"/>
        <end position="128"/>
    </location>
</feature>
<sequence length="401" mass="45766">MLKWTKIKSRNGSLVDSSEIEEYFAKDNQAIPISTSNDIEFVVGSADKKNYHVRRKSSSTLYSNSRKTSSNSGIINSDSETNLNIELLTENLKIISESEVDISNNKEYSNEKDEEQPQINSNNGKTITPNKTFKEITFNNEFDFDTTSNSKIKSYSLEIDKNQNDNKENDSSTLNKISKTEDMLEVCSCHCIINDLKVSNHHQVADHNPNCHKVADNNLNCQQVTDHDLYCDQGAGHENPKINLNDNKIFNESTPDCNLKKCESTNDVQDKKKKNSDNNSNVLLSNDNKNTPGFISDENEETSNLVSNENDKTFNFVSDVNEKNKTTPINFAKHNKNFNRFIRTNSKRKKWRKKSLLQIMNAITSKEENDSTTNDHQIVVMNFIHKDKNSIEDIKAIEMLI</sequence>